<comment type="caution">
    <text evidence="2">The sequence shown here is derived from an EMBL/GenBank/DDBJ whole genome shotgun (WGS) entry which is preliminary data.</text>
</comment>
<sequence>MGWVVILSAGPRCRWCKVARRVPPSRQFPRVGARGGHNHFGGQQAMPSAVPTGRERVDTRWQGCRRKRVVPMASARSCGRSACLEESRGGAERRSVEATLIDAVKGDSQ</sequence>
<evidence type="ECO:0000313" key="3">
    <source>
        <dbReference type="Proteomes" id="UP000435837"/>
    </source>
</evidence>
<accession>A0A640RZQ9</accession>
<evidence type="ECO:0000313" key="2">
    <source>
        <dbReference type="EMBL" id="GFE03912.1"/>
    </source>
</evidence>
<gene>
    <name evidence="2" type="ORF">Scani_01800</name>
</gene>
<dbReference type="Proteomes" id="UP000435837">
    <property type="component" value="Unassembled WGS sequence"/>
</dbReference>
<evidence type="ECO:0000256" key="1">
    <source>
        <dbReference type="SAM" id="MobiDB-lite"/>
    </source>
</evidence>
<protein>
    <submittedName>
        <fullName evidence="2">Uncharacterized protein</fullName>
    </submittedName>
</protein>
<organism evidence="2 3">
    <name type="scientific">Streptomyces caniferus</name>
    <dbReference type="NCBI Taxonomy" id="285557"/>
    <lineage>
        <taxon>Bacteria</taxon>
        <taxon>Bacillati</taxon>
        <taxon>Actinomycetota</taxon>
        <taxon>Actinomycetes</taxon>
        <taxon>Kitasatosporales</taxon>
        <taxon>Streptomycetaceae</taxon>
        <taxon>Streptomyces</taxon>
    </lineage>
</organism>
<dbReference type="AlphaFoldDB" id="A0A640RZQ9"/>
<reference evidence="2 3" key="1">
    <citation type="submission" date="2019-12" db="EMBL/GenBank/DDBJ databases">
        <title>Whole genome shotgun sequence of Streptomyces caniferus NBRC 15389.</title>
        <authorList>
            <person name="Ichikawa N."/>
            <person name="Kimura A."/>
            <person name="Kitahashi Y."/>
            <person name="Komaki H."/>
            <person name="Tamura T."/>
        </authorList>
    </citation>
    <scope>NUCLEOTIDE SEQUENCE [LARGE SCALE GENOMIC DNA]</scope>
    <source>
        <strain evidence="2 3">NBRC 15389</strain>
    </source>
</reference>
<dbReference type="EMBL" id="BLIN01000001">
    <property type="protein sequence ID" value="GFE03912.1"/>
    <property type="molecule type" value="Genomic_DNA"/>
</dbReference>
<name>A0A640RZQ9_9ACTN</name>
<feature type="region of interest" description="Disordered" evidence="1">
    <location>
        <begin position="27"/>
        <end position="58"/>
    </location>
</feature>
<proteinExistence type="predicted"/>